<sequence length="122" mass="14774">MFKVFDYIYYRWYNIVTHKDVHRDIYASSIVASYQMLTFINLILLASILFGFKRPDKIYIILLAVILIVINWYRYERGFDISKLEERWGNEPEDKKRIRFILLIAYLVVTFTVPWIYGFATN</sequence>
<keyword evidence="3" id="KW-1185">Reference proteome</keyword>
<dbReference type="EMBL" id="AMZN01000104">
    <property type="protein sequence ID" value="ELR68600.1"/>
    <property type="molecule type" value="Genomic_DNA"/>
</dbReference>
<gene>
    <name evidence="2" type="ORF">C900_00216</name>
</gene>
<proteinExistence type="predicted"/>
<dbReference type="Proteomes" id="UP000011135">
    <property type="component" value="Unassembled WGS sequence"/>
</dbReference>
<feature type="transmembrane region" description="Helical" evidence="1">
    <location>
        <begin position="31"/>
        <end position="52"/>
    </location>
</feature>
<comment type="caution">
    <text evidence="2">The sequence shown here is derived from an EMBL/GenBank/DDBJ whole genome shotgun (WGS) entry which is preliminary data.</text>
</comment>
<feature type="transmembrane region" description="Helical" evidence="1">
    <location>
        <begin position="100"/>
        <end position="120"/>
    </location>
</feature>
<reference evidence="2 3" key="1">
    <citation type="submission" date="2012-12" db="EMBL/GenBank/DDBJ databases">
        <title>Genome assembly of Fulvivirga imtechensis AK7.</title>
        <authorList>
            <person name="Nupur N."/>
            <person name="Khatri I."/>
            <person name="Kumar R."/>
            <person name="Subramanian S."/>
            <person name="Pinnaka A."/>
        </authorList>
    </citation>
    <scope>NUCLEOTIDE SEQUENCE [LARGE SCALE GENOMIC DNA]</scope>
    <source>
        <strain evidence="2 3">AK7</strain>
    </source>
</reference>
<evidence type="ECO:0000256" key="1">
    <source>
        <dbReference type="SAM" id="Phobius"/>
    </source>
</evidence>
<evidence type="ECO:0000313" key="2">
    <source>
        <dbReference type="EMBL" id="ELR68600.1"/>
    </source>
</evidence>
<protein>
    <submittedName>
        <fullName evidence="2">Uncharacterized protein</fullName>
    </submittedName>
</protein>
<dbReference type="AlphaFoldDB" id="L8JIE4"/>
<organism evidence="2 3">
    <name type="scientific">Fulvivirga imtechensis AK7</name>
    <dbReference type="NCBI Taxonomy" id="1237149"/>
    <lineage>
        <taxon>Bacteria</taxon>
        <taxon>Pseudomonadati</taxon>
        <taxon>Bacteroidota</taxon>
        <taxon>Cytophagia</taxon>
        <taxon>Cytophagales</taxon>
        <taxon>Fulvivirgaceae</taxon>
        <taxon>Fulvivirga</taxon>
    </lineage>
</organism>
<name>L8JIE4_9BACT</name>
<accession>L8JIE4</accession>
<keyword evidence="1" id="KW-0472">Membrane</keyword>
<keyword evidence="1" id="KW-0812">Transmembrane</keyword>
<evidence type="ECO:0000313" key="3">
    <source>
        <dbReference type="Proteomes" id="UP000011135"/>
    </source>
</evidence>
<dbReference type="OrthoDB" id="776025at2"/>
<feature type="transmembrane region" description="Helical" evidence="1">
    <location>
        <begin position="58"/>
        <end position="75"/>
    </location>
</feature>
<keyword evidence="1" id="KW-1133">Transmembrane helix</keyword>